<proteinExistence type="predicted"/>
<dbReference type="OrthoDB" id="273614at2"/>
<dbReference type="SMART" id="SM00347">
    <property type="entry name" value="HTH_MARR"/>
    <property type="match status" value="1"/>
</dbReference>
<dbReference type="InterPro" id="IPR036388">
    <property type="entry name" value="WH-like_DNA-bd_sf"/>
</dbReference>
<protein>
    <submittedName>
        <fullName evidence="4">MarR family transcriptional regulator</fullName>
    </submittedName>
</protein>
<evidence type="ECO:0000256" key="1">
    <source>
        <dbReference type="ARBA" id="ARBA00022679"/>
    </source>
</evidence>
<evidence type="ECO:0000259" key="2">
    <source>
        <dbReference type="PROSITE" id="PS50995"/>
    </source>
</evidence>
<dbReference type="Proteomes" id="UP000019486">
    <property type="component" value="Unassembled WGS sequence"/>
</dbReference>
<dbReference type="GO" id="GO:0003700">
    <property type="term" value="F:DNA-binding transcription factor activity"/>
    <property type="evidence" value="ECO:0007669"/>
    <property type="project" value="InterPro"/>
</dbReference>
<dbReference type="InterPro" id="IPR036390">
    <property type="entry name" value="WH_DNA-bd_sf"/>
</dbReference>
<dbReference type="Pfam" id="PF00583">
    <property type="entry name" value="Acetyltransf_1"/>
    <property type="match status" value="1"/>
</dbReference>
<name>W9HDT7_9PROT</name>
<dbReference type="EMBL" id="AVFL01000002">
    <property type="protein sequence ID" value="EWY42058.1"/>
    <property type="molecule type" value="Genomic_DNA"/>
</dbReference>
<dbReference type="PATRIC" id="fig|1385369.3.peg.772"/>
<organism evidence="4 5">
    <name type="scientific">Skermanella stibiiresistens SB22</name>
    <dbReference type="NCBI Taxonomy" id="1385369"/>
    <lineage>
        <taxon>Bacteria</taxon>
        <taxon>Pseudomonadati</taxon>
        <taxon>Pseudomonadota</taxon>
        <taxon>Alphaproteobacteria</taxon>
        <taxon>Rhodospirillales</taxon>
        <taxon>Azospirillaceae</taxon>
        <taxon>Skermanella</taxon>
    </lineage>
</organism>
<dbReference type="Gene3D" id="1.10.10.10">
    <property type="entry name" value="Winged helix-like DNA-binding domain superfamily/Winged helix DNA-binding domain"/>
    <property type="match status" value="1"/>
</dbReference>
<sequence length="324" mass="36378">MVGEQGIVRDIAVVRRFSRFYTRRIGLLHEGLLGGPLTLTEGRLVYELAQVATATAKWLSTELDLDPGYLSRVLRGLETRGLIEKRPAEDDGRQVLLSLTTTGRDAFATMDARSHAEIRLLLDGLSTDERRKLVESLSTAELLLGGETPEPPRVSYVLRPPRPGDMGWVVHRHAVLYTSEYGWDGTFEAFVAEIVSGFIRSFDPKRENCWIAERDGAVVGSVFVVRRSEDTAKLRMLYVEPAARGLGIGHRLVGEGIRFARHAGYSRLTLWTNDILTSARRIYEDHGFRLTERSPHRSFGKDLISETWELDLGPSRHPAAEVLE</sequence>
<dbReference type="InterPro" id="IPR000182">
    <property type="entry name" value="GNAT_dom"/>
</dbReference>
<dbReference type="PROSITE" id="PS50995">
    <property type="entry name" value="HTH_MARR_2"/>
    <property type="match status" value="1"/>
</dbReference>
<feature type="domain" description="N-acetyltransferase" evidence="3">
    <location>
        <begin position="156"/>
        <end position="311"/>
    </location>
</feature>
<keyword evidence="1" id="KW-0808">Transferase</keyword>
<dbReference type="CDD" id="cd04301">
    <property type="entry name" value="NAT_SF"/>
    <property type="match status" value="1"/>
</dbReference>
<dbReference type="InterPro" id="IPR016181">
    <property type="entry name" value="Acyl_CoA_acyltransferase"/>
</dbReference>
<dbReference type="RefSeq" id="WP_051511501.1">
    <property type="nucleotide sequence ID" value="NZ_AVFL01000002.1"/>
</dbReference>
<reference evidence="4 5" key="1">
    <citation type="submission" date="2013-08" db="EMBL/GenBank/DDBJ databases">
        <title>The genome sequence of Skermanella stibiiresistens.</title>
        <authorList>
            <person name="Zhu W."/>
            <person name="Wang G."/>
        </authorList>
    </citation>
    <scope>NUCLEOTIDE SEQUENCE [LARGE SCALE GENOMIC DNA]</scope>
    <source>
        <strain evidence="4 5">SB22</strain>
    </source>
</reference>
<dbReference type="Pfam" id="PF12802">
    <property type="entry name" value="MarR_2"/>
    <property type="match status" value="1"/>
</dbReference>
<dbReference type="PROSITE" id="PS51186">
    <property type="entry name" value="GNAT"/>
    <property type="match status" value="1"/>
</dbReference>
<dbReference type="STRING" id="1385369.N825_19230"/>
<feature type="domain" description="HTH marR-type" evidence="2">
    <location>
        <begin position="4"/>
        <end position="142"/>
    </location>
</feature>
<dbReference type="AlphaFoldDB" id="W9HDT7"/>
<dbReference type="Gene3D" id="3.40.630.30">
    <property type="match status" value="1"/>
</dbReference>
<dbReference type="InterPro" id="IPR000835">
    <property type="entry name" value="HTH_MarR-typ"/>
</dbReference>
<comment type="caution">
    <text evidence="4">The sequence shown here is derived from an EMBL/GenBank/DDBJ whole genome shotgun (WGS) entry which is preliminary data.</text>
</comment>
<gene>
    <name evidence="4" type="ORF">N825_19230</name>
</gene>
<dbReference type="GO" id="GO:0008080">
    <property type="term" value="F:N-acetyltransferase activity"/>
    <property type="evidence" value="ECO:0007669"/>
    <property type="project" value="InterPro"/>
</dbReference>
<evidence type="ECO:0000259" key="3">
    <source>
        <dbReference type="PROSITE" id="PS51186"/>
    </source>
</evidence>
<dbReference type="SUPFAM" id="SSF55729">
    <property type="entry name" value="Acyl-CoA N-acyltransferases (Nat)"/>
    <property type="match status" value="1"/>
</dbReference>
<dbReference type="SUPFAM" id="SSF46785">
    <property type="entry name" value="Winged helix' DNA-binding domain"/>
    <property type="match status" value="1"/>
</dbReference>
<dbReference type="PANTHER" id="PTHR13947:SF37">
    <property type="entry name" value="LD18367P"/>
    <property type="match status" value="1"/>
</dbReference>
<evidence type="ECO:0000313" key="4">
    <source>
        <dbReference type="EMBL" id="EWY42058.1"/>
    </source>
</evidence>
<accession>W9HDT7</accession>
<evidence type="ECO:0000313" key="5">
    <source>
        <dbReference type="Proteomes" id="UP000019486"/>
    </source>
</evidence>
<keyword evidence="5" id="KW-1185">Reference proteome</keyword>
<dbReference type="InterPro" id="IPR050769">
    <property type="entry name" value="NAT_camello-type"/>
</dbReference>
<dbReference type="PANTHER" id="PTHR13947">
    <property type="entry name" value="GNAT FAMILY N-ACETYLTRANSFERASE"/>
    <property type="match status" value="1"/>
</dbReference>